<keyword evidence="2" id="KW-0472">Membrane</keyword>
<evidence type="ECO:0000256" key="2">
    <source>
        <dbReference type="SAM" id="Phobius"/>
    </source>
</evidence>
<keyword evidence="4" id="KW-1185">Reference proteome</keyword>
<feature type="transmembrane region" description="Helical" evidence="2">
    <location>
        <begin position="125"/>
        <end position="142"/>
    </location>
</feature>
<feature type="region of interest" description="Disordered" evidence="1">
    <location>
        <begin position="1"/>
        <end position="20"/>
    </location>
</feature>
<feature type="compositionally biased region" description="Pro residues" evidence="1">
    <location>
        <begin position="235"/>
        <end position="255"/>
    </location>
</feature>
<feature type="region of interest" description="Disordered" evidence="1">
    <location>
        <begin position="235"/>
        <end position="276"/>
    </location>
</feature>
<dbReference type="AlphaFoldDB" id="A0A9Q3I8D6"/>
<sequence length="276" mass="30649">MLANKHTRNAPLLSNPSDHVARGVPAQDALARTPLWSTMMKVFPSGNGPWDPKRANRNNYRQLALSLQASIFPPPHLGHHPMVTSLLDRSNMIIGPMKDGDGKRQFELGPIITMSCHPWYSNAKVFFFLLISFLFMQSYLLFSITHRTKTTKSPPTRLTRSMYALQANPAATHSWPEWHPIVGGLIHCPSSEPPEDVPTCEPQPEVAPTKSMEEPFAHPATPHLVIIINDMHVGSPPPISPSPTPPPSTPVPPPSHYHQEPNRLLPPSAKLLSFLR</sequence>
<dbReference type="Proteomes" id="UP000765509">
    <property type="component" value="Unassembled WGS sequence"/>
</dbReference>
<name>A0A9Q3I8D6_9BASI</name>
<proteinExistence type="predicted"/>
<evidence type="ECO:0000256" key="1">
    <source>
        <dbReference type="SAM" id="MobiDB-lite"/>
    </source>
</evidence>
<evidence type="ECO:0000313" key="4">
    <source>
        <dbReference type="Proteomes" id="UP000765509"/>
    </source>
</evidence>
<organism evidence="3 4">
    <name type="scientific">Austropuccinia psidii MF-1</name>
    <dbReference type="NCBI Taxonomy" id="1389203"/>
    <lineage>
        <taxon>Eukaryota</taxon>
        <taxon>Fungi</taxon>
        <taxon>Dikarya</taxon>
        <taxon>Basidiomycota</taxon>
        <taxon>Pucciniomycotina</taxon>
        <taxon>Pucciniomycetes</taxon>
        <taxon>Pucciniales</taxon>
        <taxon>Sphaerophragmiaceae</taxon>
        <taxon>Austropuccinia</taxon>
    </lineage>
</organism>
<evidence type="ECO:0000313" key="3">
    <source>
        <dbReference type="EMBL" id="MBW0530035.1"/>
    </source>
</evidence>
<protein>
    <submittedName>
        <fullName evidence="3">Uncharacterized protein</fullName>
    </submittedName>
</protein>
<keyword evidence="2" id="KW-0812">Transmembrane</keyword>
<reference evidence="3" key="1">
    <citation type="submission" date="2021-03" db="EMBL/GenBank/DDBJ databases">
        <title>Draft genome sequence of rust myrtle Austropuccinia psidii MF-1, a brazilian biotype.</title>
        <authorList>
            <person name="Quecine M.C."/>
            <person name="Pachon D.M.R."/>
            <person name="Bonatelli M.L."/>
            <person name="Correr F.H."/>
            <person name="Franceschini L.M."/>
            <person name="Leite T.F."/>
            <person name="Margarido G.R.A."/>
            <person name="Almeida C.A."/>
            <person name="Ferrarezi J.A."/>
            <person name="Labate C.A."/>
        </authorList>
    </citation>
    <scope>NUCLEOTIDE SEQUENCE</scope>
    <source>
        <strain evidence="3">MF-1</strain>
    </source>
</reference>
<comment type="caution">
    <text evidence="3">The sequence shown here is derived from an EMBL/GenBank/DDBJ whole genome shotgun (WGS) entry which is preliminary data.</text>
</comment>
<gene>
    <name evidence="3" type="ORF">O181_069750</name>
</gene>
<keyword evidence="2" id="KW-1133">Transmembrane helix</keyword>
<accession>A0A9Q3I8D6</accession>
<dbReference type="EMBL" id="AVOT02035634">
    <property type="protein sequence ID" value="MBW0530035.1"/>
    <property type="molecule type" value="Genomic_DNA"/>
</dbReference>